<dbReference type="CDD" id="cd00090">
    <property type="entry name" value="HTH_ARSR"/>
    <property type="match status" value="1"/>
</dbReference>
<accession>A0AAW9SS98</accession>
<dbReference type="Gene3D" id="1.10.10.10">
    <property type="entry name" value="Winged helix-like DNA-binding domain superfamily/Winged helix DNA-binding domain"/>
    <property type="match status" value="1"/>
</dbReference>
<reference evidence="2" key="1">
    <citation type="submission" date="2023-05" db="EMBL/GenBank/DDBJ databases">
        <authorList>
            <person name="Du J."/>
        </authorList>
    </citation>
    <scope>NUCLEOTIDE SEQUENCE</scope>
    <source>
        <strain evidence="2">UMB1064</strain>
    </source>
</reference>
<feature type="compositionally biased region" description="Polar residues" evidence="1">
    <location>
        <begin position="155"/>
        <end position="173"/>
    </location>
</feature>
<evidence type="ECO:0000313" key="3">
    <source>
        <dbReference type="Proteomes" id="UP001223646"/>
    </source>
</evidence>
<dbReference type="Proteomes" id="UP001223646">
    <property type="component" value="Unassembled WGS sequence"/>
</dbReference>
<sequence length="435" mass="47521">MGFAEMGICVEHVHVLKPACKFTLAMLADRADPFNDPDKTERRTDGRVVCWPSVEDLARRTGQSRSTILRQLKELEQLEIIETQKRYYRDERGQGRRTTNRYILNLPDMLAGRFQSADTGLGVKMTPKPVESKPAGQSKSVKMTPKQSIGVKNGKSLSVNSDTPYNYQGLTTIPSPPSPPVDAATESGDASLPGSAEPHSGEPDGSSEQGSVPAVRTGSVDAPVGDVHDGRGEAFDRHRSAFSGLESAQNADDAVEAEKISTTPENAQDGPLTAISESMPGYENHNDVISDDSALVADVLPEEMQTVPSREYPRLAAAIRERLDAGWNREQMRRVLASRELPDHVRHLTALVMARFRDDLPVDNPPVWNVSVPDQRGHRPWSKLLASGRVVQARDLDMGQVAIDHHAAKAAGLDYAQGSRWAFLDAVDVTGYLTS</sequence>
<feature type="region of interest" description="Disordered" evidence="1">
    <location>
        <begin position="245"/>
        <end position="272"/>
    </location>
</feature>
<dbReference type="RefSeq" id="WP_284827040.1">
    <property type="nucleotide sequence ID" value="NZ_JASOOY020000001.1"/>
</dbReference>
<name>A0AAW9SS98_CORAY</name>
<dbReference type="InterPro" id="IPR036390">
    <property type="entry name" value="WH_DNA-bd_sf"/>
</dbReference>
<evidence type="ECO:0000313" key="2">
    <source>
        <dbReference type="EMBL" id="MEO3716000.1"/>
    </source>
</evidence>
<protein>
    <submittedName>
        <fullName evidence="2">Helix-turn-helix domain-containing protein</fullName>
    </submittedName>
</protein>
<organism evidence="2 3">
    <name type="scientific">Corynebacterium amycolatum</name>
    <dbReference type="NCBI Taxonomy" id="43765"/>
    <lineage>
        <taxon>Bacteria</taxon>
        <taxon>Bacillati</taxon>
        <taxon>Actinomycetota</taxon>
        <taxon>Actinomycetes</taxon>
        <taxon>Mycobacteriales</taxon>
        <taxon>Corynebacteriaceae</taxon>
        <taxon>Corynebacterium</taxon>
    </lineage>
</organism>
<dbReference type="InterPro" id="IPR036388">
    <property type="entry name" value="WH-like_DNA-bd_sf"/>
</dbReference>
<dbReference type="AlphaFoldDB" id="A0AAW9SS98"/>
<dbReference type="Pfam" id="PF13730">
    <property type="entry name" value="HTH_36"/>
    <property type="match status" value="1"/>
</dbReference>
<evidence type="ECO:0000256" key="1">
    <source>
        <dbReference type="SAM" id="MobiDB-lite"/>
    </source>
</evidence>
<comment type="caution">
    <text evidence="2">The sequence shown here is derived from an EMBL/GenBank/DDBJ whole genome shotgun (WGS) entry which is preliminary data.</text>
</comment>
<dbReference type="InterPro" id="IPR011991">
    <property type="entry name" value="ArsR-like_HTH"/>
</dbReference>
<feature type="compositionally biased region" description="Polar residues" evidence="1">
    <location>
        <begin position="135"/>
        <end position="147"/>
    </location>
</feature>
<dbReference type="EMBL" id="JASOOY020000001">
    <property type="protein sequence ID" value="MEO3716000.1"/>
    <property type="molecule type" value="Genomic_DNA"/>
</dbReference>
<reference evidence="2" key="2">
    <citation type="submission" date="2024-05" db="EMBL/GenBank/DDBJ databases">
        <authorList>
            <person name="Wolfe A."/>
        </authorList>
    </citation>
    <scope>NUCLEOTIDE SEQUENCE</scope>
    <source>
        <strain evidence="2">UMB1064</strain>
    </source>
</reference>
<dbReference type="SUPFAM" id="SSF46785">
    <property type="entry name" value="Winged helix' DNA-binding domain"/>
    <property type="match status" value="1"/>
</dbReference>
<gene>
    <name evidence="2" type="ORF">QP460_000110</name>
</gene>
<proteinExistence type="predicted"/>
<feature type="region of interest" description="Disordered" evidence="1">
    <location>
        <begin position="119"/>
        <end position="226"/>
    </location>
</feature>